<dbReference type="Proteomes" id="UP000286045">
    <property type="component" value="Unassembled WGS sequence"/>
</dbReference>
<feature type="compositionally biased region" description="Basic and acidic residues" evidence="1">
    <location>
        <begin position="33"/>
        <end position="53"/>
    </location>
</feature>
<comment type="caution">
    <text evidence="2">The sequence shown here is derived from an EMBL/GenBank/DDBJ whole genome shotgun (WGS) entry which is preliminary data.</text>
</comment>
<protein>
    <submittedName>
        <fullName evidence="2">Uncharacterized protein</fullName>
    </submittedName>
</protein>
<accession>A0A439CNK2</accession>
<proteinExistence type="predicted"/>
<gene>
    <name evidence="2" type="ORF">EKO27_g11364</name>
</gene>
<evidence type="ECO:0000313" key="2">
    <source>
        <dbReference type="EMBL" id="RWA03739.1"/>
    </source>
</evidence>
<keyword evidence="3" id="KW-1185">Reference proteome</keyword>
<evidence type="ECO:0000313" key="3">
    <source>
        <dbReference type="Proteomes" id="UP000286045"/>
    </source>
</evidence>
<evidence type="ECO:0000256" key="1">
    <source>
        <dbReference type="SAM" id="MobiDB-lite"/>
    </source>
</evidence>
<feature type="region of interest" description="Disordered" evidence="1">
    <location>
        <begin position="1"/>
        <end position="125"/>
    </location>
</feature>
<feature type="compositionally biased region" description="Acidic residues" evidence="1">
    <location>
        <begin position="68"/>
        <end position="79"/>
    </location>
</feature>
<dbReference type="EMBL" id="RYZI01000711">
    <property type="protein sequence ID" value="RWA03739.1"/>
    <property type="molecule type" value="Genomic_DNA"/>
</dbReference>
<name>A0A439CNK2_9PEZI</name>
<dbReference type="AlphaFoldDB" id="A0A439CNK2"/>
<organism evidence="2 3">
    <name type="scientific">Xylaria grammica</name>
    <dbReference type="NCBI Taxonomy" id="363999"/>
    <lineage>
        <taxon>Eukaryota</taxon>
        <taxon>Fungi</taxon>
        <taxon>Dikarya</taxon>
        <taxon>Ascomycota</taxon>
        <taxon>Pezizomycotina</taxon>
        <taxon>Sordariomycetes</taxon>
        <taxon>Xylariomycetidae</taxon>
        <taxon>Xylariales</taxon>
        <taxon>Xylariaceae</taxon>
        <taxon>Xylaria</taxon>
    </lineage>
</organism>
<reference evidence="2 3" key="1">
    <citation type="submission" date="2018-12" db="EMBL/GenBank/DDBJ databases">
        <title>Draft genome sequence of Xylaria grammica IHI A82.</title>
        <authorList>
            <person name="Buettner E."/>
            <person name="Kellner H."/>
        </authorList>
    </citation>
    <scope>NUCLEOTIDE SEQUENCE [LARGE SCALE GENOMIC DNA]</scope>
    <source>
        <strain evidence="2 3">IHI A82</strain>
    </source>
</reference>
<sequence>MESLTPTGAGRKRAESRDASGTASTDELQPCQEYDKTEDSSVSKFELSYHDSPLETLESNSLTAPSDVPDEEEPPDTAEDALSNQGSTHIPRPISPLSASAGEHRDNSGAISSRGASPAQYHAALGSPSPAPPLAFSPLIVTYPGQAILKPPITNKPVLATNRNDSAANGDNSGFHWPPRPLFTGYRHHPAGPAIEPEVTRTRNDTTAEDIFKPSRPVVRLPPLDTRIISRPALSTPAPGELEPMLATTKEPSLPDFPKTPKALRLLMWQANLSDARVVVLYASADGLELEGSGGGSGERGLRRLTLCVPVVIGPHVLRFVNAESRGQDASRIFSIQRYPSRVPTVWKTWMDPSRDWLCIDPLGGIFSGLNSDSAHVRFWYDISELASAAQNIAILDRTSRVEMWQWLIRTVLSKAKFPRIKRLGIVRHYLTIYAPPELAWAAGLFHHGDSHALVHISDTARLRKFYNFYLMRSPCPQRNNLIILEMLLDHYGCPRYERWNRKVMHRLFEIASVNIAGPSSAPASPGAGHELWHTPGTWDSHEFARRPDCWPREAHDSAPADFPDIELLFMFRLRTPELREGCTGVE</sequence>